<dbReference type="EMBL" id="LCNT01000008">
    <property type="protein sequence ID" value="KKU60631.1"/>
    <property type="molecule type" value="Genomic_DNA"/>
</dbReference>
<dbReference type="Proteomes" id="UP000033860">
    <property type="component" value="Unassembled WGS sequence"/>
</dbReference>
<organism evidence="3 4">
    <name type="scientific">Candidatus Beckwithbacteria bacterium GW2011_GWB1_47_15</name>
    <dbReference type="NCBI Taxonomy" id="1618371"/>
    <lineage>
        <taxon>Bacteria</taxon>
        <taxon>Candidatus Beckwithiibacteriota</taxon>
    </lineage>
</organism>
<accession>A0A0G1RU85</accession>
<dbReference type="AlphaFoldDB" id="A0A0G1RU85"/>
<keyword evidence="1" id="KW-0472">Membrane</keyword>
<name>A0A0G1RU85_9BACT</name>
<feature type="chain" id="PRO_5002539469" evidence="2">
    <location>
        <begin position="27"/>
        <end position="467"/>
    </location>
</feature>
<comment type="caution">
    <text evidence="3">The sequence shown here is derived from an EMBL/GenBank/DDBJ whole genome shotgun (WGS) entry which is preliminary data.</text>
</comment>
<evidence type="ECO:0000313" key="4">
    <source>
        <dbReference type="Proteomes" id="UP000033860"/>
    </source>
</evidence>
<gene>
    <name evidence="3" type="ORF">UX85_C0008G0005</name>
</gene>
<feature type="transmembrane region" description="Helical" evidence="1">
    <location>
        <begin position="328"/>
        <end position="346"/>
    </location>
</feature>
<feature type="transmembrane region" description="Helical" evidence="1">
    <location>
        <begin position="301"/>
        <end position="321"/>
    </location>
</feature>
<sequence>MSRLLKFFLVLLIAVYGLRFTVAVHAQTAPSSDTFIQAVTSPEMNLESFMAGKLTPNGSSGMIPILMDSLNVAIVGAYDENGNPIAGGATGVTASLIAKLYDQRPLSSLDYLAYLRKNAGIAKPAIAIGEGSKFLTGDSDQAILELWTISRNVAYLLFVVVLVVIGLMIMFRTRLNPQTVINVQLALPRIVVGLILVTFSFAIAGLIIDTVYLGHNLINTIYYKEFPLNQLDPNPDPYTLDFVGDLLTGRSFGGAGVINKLGEFIGGLGRTLFALICEIPGINKLPGSKCAKTTLTITDKIIPLIFAFTLLGTGIKIFFALITKYVTLILQTIFSPFVFLFSAIPGRQEVVSNFFRQMLSAALTFPAMAFMFYLAAYIVDSNIGLNLPSLPPLNKTGVLAPGSAQVITTADPRVLEPLIGLGILMASAQIPQALDQLLSVKAGITSAAAPDVSGTLRKIPIIGSLLG</sequence>
<feature type="transmembrane region" description="Helical" evidence="1">
    <location>
        <begin position="358"/>
        <end position="379"/>
    </location>
</feature>
<feature type="transmembrane region" description="Helical" evidence="1">
    <location>
        <begin position="191"/>
        <end position="213"/>
    </location>
</feature>
<keyword evidence="2" id="KW-0732">Signal</keyword>
<keyword evidence="1" id="KW-0812">Transmembrane</keyword>
<evidence type="ECO:0000256" key="1">
    <source>
        <dbReference type="SAM" id="Phobius"/>
    </source>
</evidence>
<reference evidence="3 4" key="1">
    <citation type="journal article" date="2015" name="Nature">
        <title>rRNA introns, odd ribosomes, and small enigmatic genomes across a large radiation of phyla.</title>
        <authorList>
            <person name="Brown C.T."/>
            <person name="Hug L.A."/>
            <person name="Thomas B.C."/>
            <person name="Sharon I."/>
            <person name="Castelle C.J."/>
            <person name="Singh A."/>
            <person name="Wilkins M.J."/>
            <person name="Williams K.H."/>
            <person name="Banfield J.F."/>
        </authorList>
    </citation>
    <scope>NUCLEOTIDE SEQUENCE [LARGE SCALE GENOMIC DNA]</scope>
</reference>
<evidence type="ECO:0000313" key="3">
    <source>
        <dbReference type="EMBL" id="KKU60631.1"/>
    </source>
</evidence>
<protein>
    <submittedName>
        <fullName evidence="3">Uncharacterized protein</fullName>
    </submittedName>
</protein>
<feature type="signal peptide" evidence="2">
    <location>
        <begin position="1"/>
        <end position="26"/>
    </location>
</feature>
<keyword evidence="1" id="KW-1133">Transmembrane helix</keyword>
<proteinExistence type="predicted"/>
<feature type="transmembrane region" description="Helical" evidence="1">
    <location>
        <begin position="153"/>
        <end position="171"/>
    </location>
</feature>
<evidence type="ECO:0000256" key="2">
    <source>
        <dbReference type="SAM" id="SignalP"/>
    </source>
</evidence>